<evidence type="ECO:0000256" key="4">
    <source>
        <dbReference type="ARBA" id="ARBA00022840"/>
    </source>
</evidence>
<keyword evidence="4 6" id="KW-0067">ATP-binding</keyword>
<dbReference type="Pfam" id="PF00580">
    <property type="entry name" value="UvrD-helicase"/>
    <property type="match status" value="1"/>
</dbReference>
<keyword evidence="3 6" id="KW-0347">Helicase</keyword>
<feature type="binding site" evidence="6">
    <location>
        <begin position="39"/>
        <end position="46"/>
    </location>
    <ligand>
        <name>ATP</name>
        <dbReference type="ChEBI" id="CHEBI:30616"/>
    </ligand>
</feature>
<evidence type="ECO:0000256" key="1">
    <source>
        <dbReference type="ARBA" id="ARBA00022741"/>
    </source>
</evidence>
<keyword evidence="5" id="KW-0238">DNA-binding</keyword>
<dbReference type="PANTHER" id="PTHR11070">
    <property type="entry name" value="UVRD / RECB / PCRA DNA HELICASE FAMILY MEMBER"/>
    <property type="match status" value="1"/>
</dbReference>
<proteinExistence type="predicted"/>
<reference evidence="8" key="1">
    <citation type="journal article" date="2014" name="Genome Announc.">
        <title>Draft Genome Sequences of Three Alkaliphilic Bacillus Strains, Bacillus wakoensis JCM 9140T, Bacillus akibai JCM 9157T, and Bacillus hemicellulosilyticus JCM 9152T.</title>
        <authorList>
            <person name="Yuki M."/>
            <person name="Oshima K."/>
            <person name="Suda W."/>
            <person name="Oshida Y."/>
            <person name="Kitamura K."/>
            <person name="Iida T."/>
            <person name="Hattori M."/>
            <person name="Ohkuma M."/>
        </authorList>
    </citation>
    <scope>NUCLEOTIDE SEQUENCE [LARGE SCALE GENOMIC DNA]</scope>
    <source>
        <strain evidence="8">JCM 9140</strain>
    </source>
</reference>
<keyword evidence="2 6" id="KW-0378">Hydrolase</keyword>
<dbReference type="STRING" id="1236970.JCM9140_324"/>
<dbReference type="Gene3D" id="1.10.10.160">
    <property type="match status" value="1"/>
</dbReference>
<dbReference type="GO" id="GO:0016787">
    <property type="term" value="F:hydrolase activity"/>
    <property type="evidence" value="ECO:0007669"/>
    <property type="project" value="UniProtKB-UniRule"/>
</dbReference>
<dbReference type="PANTHER" id="PTHR11070:SF2">
    <property type="entry name" value="ATP-DEPENDENT DNA HELICASE SRS2"/>
    <property type="match status" value="1"/>
</dbReference>
<keyword evidence="1 6" id="KW-0547">Nucleotide-binding</keyword>
<sequence length="626" mass="71927">MEEQKFIEYIERQLLPKGSSFTEEQKQVIFSEGSANIIAGPGSGKTTVLIAKFAYLLQVVTTGRGICIITHTNVAVDEIRTQLKRVGINNIVYPHFIGTIHEFFNYFFSYKAYQALFTEKTPALLEEDDYTERFKIKFEHYRTDNYRGRAPISKMKSSYLVFTQDNKITLMSDCHYSNERIVLNSLVDIISNGEIRHNDTLSLAKWYIEKHIEQIRLAFSSRFAWVILDEAQDTSIIQFDLLNQIINLNEINFQRYGDPYQSLYNMYDHNSIDAWVPYEEKGMFDSIELSNSTRFGNSIAKILKTTCIEEYSSFNGNPEVNSFKPHLLIYNDKSDVIPTYLSLVNELYSRNESFKRSKRKIAVVGSEHAHLKQYKQSYDKPQNVKIRTESIIRLLYNIIVKGFYSSLKSNRLTQQISLKDLKALLSSELIELKSNIALILKEVINNNGVYSDVNTELLIAVFNEVIKHFCPTETVELNYADMVALVTKESQSTFQTYTSSESSKKELISNEELFFGTVHAVKGETHKATLLIDSSITEFKFTPDEVTYNLVDLIFEYLTGDHIDYMSTGFDRGLQQATKKALKISYVALSRPTHLVCVAVEGKILGDNLKYIVDKSSKFGWEIKII</sequence>
<feature type="domain" description="UvrD-like helicase ATP-binding" evidence="7">
    <location>
        <begin position="18"/>
        <end position="296"/>
    </location>
</feature>
<evidence type="ECO:0000256" key="3">
    <source>
        <dbReference type="ARBA" id="ARBA00022806"/>
    </source>
</evidence>
<dbReference type="SUPFAM" id="SSF52540">
    <property type="entry name" value="P-loop containing nucleoside triphosphate hydrolases"/>
    <property type="match status" value="1"/>
</dbReference>
<evidence type="ECO:0000313" key="8">
    <source>
        <dbReference type="EMBL" id="GAE24404.1"/>
    </source>
</evidence>
<dbReference type="Gene3D" id="3.40.50.300">
    <property type="entry name" value="P-loop containing nucleotide triphosphate hydrolases"/>
    <property type="match status" value="1"/>
</dbReference>
<evidence type="ECO:0000256" key="6">
    <source>
        <dbReference type="PROSITE-ProRule" id="PRU00560"/>
    </source>
</evidence>
<comment type="caution">
    <text evidence="8">The sequence shown here is derived from an EMBL/GenBank/DDBJ whole genome shotgun (WGS) entry which is preliminary data.</text>
</comment>
<evidence type="ECO:0000259" key="7">
    <source>
        <dbReference type="PROSITE" id="PS51198"/>
    </source>
</evidence>
<dbReference type="Proteomes" id="UP000018890">
    <property type="component" value="Unassembled WGS sequence"/>
</dbReference>
<dbReference type="GO" id="GO:0043138">
    <property type="term" value="F:3'-5' DNA helicase activity"/>
    <property type="evidence" value="ECO:0007669"/>
    <property type="project" value="TreeGrafter"/>
</dbReference>
<dbReference type="GO" id="GO:0005524">
    <property type="term" value="F:ATP binding"/>
    <property type="evidence" value="ECO:0007669"/>
    <property type="project" value="UniProtKB-UniRule"/>
</dbReference>
<evidence type="ECO:0000256" key="5">
    <source>
        <dbReference type="ARBA" id="ARBA00023125"/>
    </source>
</evidence>
<name>W4PZ52_9BACI</name>
<evidence type="ECO:0000313" key="9">
    <source>
        <dbReference type="Proteomes" id="UP000018890"/>
    </source>
</evidence>
<gene>
    <name evidence="8" type="ORF">JCM9140_324</name>
</gene>
<dbReference type="InterPro" id="IPR027417">
    <property type="entry name" value="P-loop_NTPase"/>
</dbReference>
<dbReference type="AlphaFoldDB" id="W4PZ52"/>
<evidence type="ECO:0000256" key="2">
    <source>
        <dbReference type="ARBA" id="ARBA00022801"/>
    </source>
</evidence>
<dbReference type="GO" id="GO:0003677">
    <property type="term" value="F:DNA binding"/>
    <property type="evidence" value="ECO:0007669"/>
    <property type="project" value="UniProtKB-KW"/>
</dbReference>
<dbReference type="EMBL" id="BAUT01000002">
    <property type="protein sequence ID" value="GAE24404.1"/>
    <property type="molecule type" value="Genomic_DNA"/>
</dbReference>
<dbReference type="InterPro" id="IPR000212">
    <property type="entry name" value="DNA_helicase_UvrD/REP"/>
</dbReference>
<dbReference type="PROSITE" id="PS51198">
    <property type="entry name" value="UVRD_HELICASE_ATP_BIND"/>
    <property type="match status" value="1"/>
</dbReference>
<protein>
    <submittedName>
        <fullName evidence="8">ATP-dependent DNA helicase UvrD/PcrA</fullName>
    </submittedName>
</protein>
<keyword evidence="9" id="KW-1185">Reference proteome</keyword>
<dbReference type="RefSeq" id="WP_052001986.1">
    <property type="nucleotide sequence ID" value="NZ_BAUT01000002.1"/>
</dbReference>
<dbReference type="InterPro" id="IPR014016">
    <property type="entry name" value="UvrD-like_ATP-bd"/>
</dbReference>
<dbReference type="GO" id="GO:0000725">
    <property type="term" value="P:recombinational repair"/>
    <property type="evidence" value="ECO:0007669"/>
    <property type="project" value="TreeGrafter"/>
</dbReference>
<dbReference type="InterPro" id="IPR013986">
    <property type="entry name" value="DExx_box_DNA_helicase_dom_sf"/>
</dbReference>
<accession>W4PZ52</accession>
<organism evidence="8 9">
    <name type="scientific">Halalkalibacter wakoensis JCM 9140</name>
    <dbReference type="NCBI Taxonomy" id="1236970"/>
    <lineage>
        <taxon>Bacteria</taxon>
        <taxon>Bacillati</taxon>
        <taxon>Bacillota</taxon>
        <taxon>Bacilli</taxon>
        <taxon>Bacillales</taxon>
        <taxon>Bacillaceae</taxon>
        <taxon>Halalkalibacter</taxon>
    </lineage>
</organism>